<keyword evidence="2" id="KW-0489">Methyltransferase</keyword>
<dbReference type="EMBL" id="JAAALK010000082">
    <property type="protein sequence ID" value="KAG8087975.1"/>
    <property type="molecule type" value="Genomic_DNA"/>
</dbReference>
<dbReference type="Proteomes" id="UP000729402">
    <property type="component" value="Unassembled WGS sequence"/>
</dbReference>
<evidence type="ECO:0000259" key="6">
    <source>
        <dbReference type="Pfam" id="PF00588"/>
    </source>
</evidence>
<protein>
    <recommendedName>
        <fullName evidence="6">tRNA/rRNA methyltransferase SpoU type domain-containing protein</fullName>
    </recommendedName>
</protein>
<evidence type="ECO:0000256" key="3">
    <source>
        <dbReference type="ARBA" id="ARBA00022679"/>
    </source>
</evidence>
<evidence type="ECO:0000256" key="5">
    <source>
        <dbReference type="ARBA" id="ARBA00022694"/>
    </source>
</evidence>
<organism evidence="7 8">
    <name type="scientific">Zizania palustris</name>
    <name type="common">Northern wild rice</name>
    <dbReference type="NCBI Taxonomy" id="103762"/>
    <lineage>
        <taxon>Eukaryota</taxon>
        <taxon>Viridiplantae</taxon>
        <taxon>Streptophyta</taxon>
        <taxon>Embryophyta</taxon>
        <taxon>Tracheophyta</taxon>
        <taxon>Spermatophyta</taxon>
        <taxon>Magnoliopsida</taxon>
        <taxon>Liliopsida</taxon>
        <taxon>Poales</taxon>
        <taxon>Poaceae</taxon>
        <taxon>BOP clade</taxon>
        <taxon>Oryzoideae</taxon>
        <taxon>Oryzeae</taxon>
        <taxon>Zizaniinae</taxon>
        <taxon>Zizania</taxon>
    </lineage>
</organism>
<reference evidence="7" key="1">
    <citation type="journal article" date="2021" name="bioRxiv">
        <title>Whole Genome Assembly and Annotation of Northern Wild Rice, Zizania palustris L., Supports a Whole Genome Duplication in the Zizania Genus.</title>
        <authorList>
            <person name="Haas M."/>
            <person name="Kono T."/>
            <person name="Macchietto M."/>
            <person name="Millas R."/>
            <person name="McGilp L."/>
            <person name="Shao M."/>
            <person name="Duquette J."/>
            <person name="Hirsch C.N."/>
            <person name="Kimball J."/>
        </authorList>
    </citation>
    <scope>NUCLEOTIDE SEQUENCE</scope>
    <source>
        <tissue evidence="7">Fresh leaf tissue</tissue>
    </source>
</reference>
<evidence type="ECO:0000313" key="7">
    <source>
        <dbReference type="EMBL" id="KAG8087975.1"/>
    </source>
</evidence>
<comment type="caution">
    <text evidence="7">The sequence shown here is derived from an EMBL/GenBank/DDBJ whole genome shotgun (WGS) entry which is preliminary data.</text>
</comment>
<dbReference type="AlphaFoldDB" id="A0A8J5WC15"/>
<evidence type="ECO:0000256" key="2">
    <source>
        <dbReference type="ARBA" id="ARBA00022603"/>
    </source>
</evidence>
<dbReference type="PANTHER" id="PTHR42971:SF1">
    <property type="entry name" value="TRNA (CYTIDINE(34)-2'-O)-METHYLTRANSFERASE"/>
    <property type="match status" value="1"/>
</dbReference>
<dbReference type="InterPro" id="IPR001537">
    <property type="entry name" value="SpoU_MeTrfase"/>
</dbReference>
<reference evidence="7" key="2">
    <citation type="submission" date="2021-02" db="EMBL/GenBank/DDBJ databases">
        <authorList>
            <person name="Kimball J.A."/>
            <person name="Haas M.W."/>
            <person name="Macchietto M."/>
            <person name="Kono T."/>
            <person name="Duquette J."/>
            <person name="Shao M."/>
        </authorList>
    </citation>
    <scope>NUCLEOTIDE SEQUENCE</scope>
    <source>
        <tissue evidence="7">Fresh leaf tissue</tissue>
    </source>
</reference>
<name>A0A8J5WC15_ZIZPA</name>
<feature type="domain" description="tRNA/rRNA methyltransferase SpoU type" evidence="6">
    <location>
        <begin position="76"/>
        <end position="206"/>
    </location>
</feature>
<evidence type="ECO:0000256" key="4">
    <source>
        <dbReference type="ARBA" id="ARBA00022691"/>
    </source>
</evidence>
<dbReference type="GO" id="GO:0003723">
    <property type="term" value="F:RNA binding"/>
    <property type="evidence" value="ECO:0007669"/>
    <property type="project" value="InterPro"/>
</dbReference>
<dbReference type="GO" id="GO:0002130">
    <property type="term" value="P:wobble position ribose methylation"/>
    <property type="evidence" value="ECO:0007669"/>
    <property type="project" value="TreeGrafter"/>
</dbReference>
<keyword evidence="4" id="KW-0949">S-adenosyl-L-methionine</keyword>
<gene>
    <name evidence="7" type="ORF">GUJ93_ZPchr0010g8293</name>
</gene>
<evidence type="ECO:0000313" key="8">
    <source>
        <dbReference type="Proteomes" id="UP000729402"/>
    </source>
</evidence>
<evidence type="ECO:0000256" key="1">
    <source>
        <dbReference type="ARBA" id="ARBA00022490"/>
    </source>
</evidence>
<dbReference type="PANTHER" id="PTHR42971">
    <property type="entry name" value="TRNA (CYTIDINE(34)-2'-O)-METHYLTRANSFERASE"/>
    <property type="match status" value="1"/>
</dbReference>
<dbReference type="GO" id="GO:0008173">
    <property type="term" value="F:RNA methyltransferase activity"/>
    <property type="evidence" value="ECO:0007669"/>
    <property type="project" value="InterPro"/>
</dbReference>
<keyword evidence="3" id="KW-0808">Transferase</keyword>
<keyword evidence="8" id="KW-1185">Reference proteome</keyword>
<proteinExistence type="predicted"/>
<keyword evidence="5" id="KW-0819">tRNA processing</keyword>
<dbReference type="InterPro" id="IPR016914">
    <property type="entry name" value="TrmL"/>
</dbReference>
<keyword evidence="1" id="KW-0963">Cytoplasm</keyword>
<accession>A0A8J5WC15</accession>
<dbReference type="OrthoDB" id="5580682at2759"/>
<dbReference type="Pfam" id="PF00588">
    <property type="entry name" value="SpoU_methylase"/>
    <property type="match status" value="1"/>
</dbReference>
<sequence>MAHVISLNLKETAADDDDVDDEEMEAGLRFRALGLCCGHCGAFLSAARGGLLHYLPRRAAPATAAFCSSARFRSVVHFLKLEIPGNTGSITRTCATLAVGLHLVGPLGFKVDDMKLKHLDWITGRILRYVFVEIHDSWDEFQDYIMKQDGEKTVTGIYQKRRKHSFIASGYTTSLGIARQLNSEHINYQPELLEEAQGLFTIPSRGYLCMMTFIWEFFVEDVMGFSCRFNLFIFEDS</sequence>